<evidence type="ECO:0000313" key="8">
    <source>
        <dbReference type="Proteomes" id="UP000541610"/>
    </source>
</evidence>
<evidence type="ECO:0000256" key="4">
    <source>
        <dbReference type="ARBA" id="ARBA00022801"/>
    </source>
</evidence>
<dbReference type="Gene3D" id="3.40.50.1820">
    <property type="entry name" value="alpha/beta hydrolase"/>
    <property type="match status" value="1"/>
</dbReference>
<dbReference type="OrthoDB" id="443318at2759"/>
<dbReference type="PROSITE" id="PS00560">
    <property type="entry name" value="CARBOXYPEPT_SER_HIS"/>
    <property type="match status" value="1"/>
</dbReference>
<comment type="similarity">
    <text evidence="1">Belongs to the peptidase S10 family.</text>
</comment>
<gene>
    <name evidence="6" type="ORF">FOZ60_013723</name>
    <name evidence="7" type="ORF">FOZ63_000805</name>
</gene>
<keyword evidence="9" id="KW-1185">Reference proteome</keyword>
<dbReference type="Pfam" id="PF00450">
    <property type="entry name" value="Peptidase_S10"/>
    <property type="match status" value="1"/>
</dbReference>
<reference evidence="8 9" key="1">
    <citation type="submission" date="2020-04" db="EMBL/GenBank/DDBJ databases">
        <title>Perkinsus olseni comparative genomics.</title>
        <authorList>
            <person name="Bogema D.R."/>
        </authorList>
    </citation>
    <scope>NUCLEOTIDE SEQUENCE [LARGE SCALE GENOMIC DNA]</scope>
    <source>
        <strain evidence="6">00978-12</strain>
        <strain evidence="7 9">ATCC PRA-207</strain>
    </source>
</reference>
<dbReference type="EMBL" id="JABANP010000062">
    <property type="protein sequence ID" value="KAF4692366.1"/>
    <property type="molecule type" value="Genomic_DNA"/>
</dbReference>
<keyword evidence="4" id="KW-0378">Hydrolase</keyword>
<accession>A0A7J6REX1</accession>
<dbReference type="Proteomes" id="UP000541610">
    <property type="component" value="Unassembled WGS sequence"/>
</dbReference>
<evidence type="ECO:0000256" key="2">
    <source>
        <dbReference type="ARBA" id="ARBA00022645"/>
    </source>
</evidence>
<proteinExistence type="inferred from homology"/>
<dbReference type="InterPro" id="IPR001563">
    <property type="entry name" value="Peptidase_S10"/>
</dbReference>
<sequence length="478" mass="52655">MSPTQRKRTLEGYMRAPRIHKALWISSLFSPTALSIADLSDNRGAPSDATQARMLTGERTLCPYSTGSQKFGYIQVSPLNKYFYAAIEADKEPGTASTFMYFEGGPGGSSLTAALRENGPCIRDFDTRRLRLNLYSWTGQANGVWVDAPAPTGFTVGPVTRNLEDYTLDMVDVVTKFTLQNPTFNRDLHLVGTSSSAAFVAMLAARLAAKPQPQVHIVGVMLMSGVVSPIDIYRGAVHMADVRNLLPKEEISKMTADLKQCETQIGQCNSNGPGKSPISAFCKQAVGTCDTATLDPLMKKSISYYDVRVPSGQEKTKYVLKSWTIDTFLNDQETQKELGVSKKWEASNNEVIAVFDAYNKYAAYDTTYFVASLLDKGLKVLIMNGDQDYVCNFGGTETWVLNLKGADKYGEKLRSVPAVPVKYGGVELGMMRALVYSNQARLALIEVTNAGHIIPLYKPRELQQGFYAYLSGDLWKSD</sequence>
<dbReference type="PANTHER" id="PTHR11802:SF113">
    <property type="entry name" value="SERINE CARBOXYPEPTIDASE CTSA-4.1"/>
    <property type="match status" value="1"/>
</dbReference>
<organism evidence="7 9">
    <name type="scientific">Perkinsus olseni</name>
    <name type="common">Perkinsus atlanticus</name>
    <dbReference type="NCBI Taxonomy" id="32597"/>
    <lineage>
        <taxon>Eukaryota</taxon>
        <taxon>Sar</taxon>
        <taxon>Alveolata</taxon>
        <taxon>Perkinsozoa</taxon>
        <taxon>Perkinsea</taxon>
        <taxon>Perkinsida</taxon>
        <taxon>Perkinsidae</taxon>
        <taxon>Perkinsus</taxon>
    </lineage>
</organism>
<dbReference type="SUPFAM" id="SSF53474">
    <property type="entry name" value="alpha/beta-Hydrolases"/>
    <property type="match status" value="1"/>
</dbReference>
<evidence type="ECO:0000256" key="1">
    <source>
        <dbReference type="ARBA" id="ARBA00009431"/>
    </source>
</evidence>
<evidence type="ECO:0008006" key="10">
    <source>
        <dbReference type="Google" id="ProtNLM"/>
    </source>
</evidence>
<keyword evidence="3" id="KW-0645">Protease</keyword>
<evidence type="ECO:0000256" key="3">
    <source>
        <dbReference type="ARBA" id="ARBA00022670"/>
    </source>
</evidence>
<protein>
    <recommendedName>
        <fullName evidence="10">Thymus-specific serine protease</fullName>
    </recommendedName>
</protein>
<dbReference type="Proteomes" id="UP000553632">
    <property type="component" value="Unassembled WGS sequence"/>
</dbReference>
<dbReference type="InterPro" id="IPR033124">
    <property type="entry name" value="Ser_caboxypep_his_AS"/>
</dbReference>
<evidence type="ECO:0000256" key="5">
    <source>
        <dbReference type="ARBA" id="ARBA00023180"/>
    </source>
</evidence>
<name>A0A7J6REX1_PEROL</name>
<evidence type="ECO:0000313" key="9">
    <source>
        <dbReference type="Proteomes" id="UP000553632"/>
    </source>
</evidence>
<evidence type="ECO:0000313" key="6">
    <source>
        <dbReference type="EMBL" id="KAF4692366.1"/>
    </source>
</evidence>
<dbReference type="GO" id="GO:0004185">
    <property type="term" value="F:serine-type carboxypeptidase activity"/>
    <property type="evidence" value="ECO:0007669"/>
    <property type="project" value="InterPro"/>
</dbReference>
<comment type="caution">
    <text evidence="7">The sequence shown here is derived from an EMBL/GenBank/DDBJ whole genome shotgun (WGS) entry which is preliminary data.</text>
</comment>
<keyword evidence="2" id="KW-0121">Carboxypeptidase</keyword>
<evidence type="ECO:0000313" key="7">
    <source>
        <dbReference type="EMBL" id="KAF4719017.1"/>
    </source>
</evidence>
<dbReference type="AlphaFoldDB" id="A0A7J6REX1"/>
<dbReference type="InterPro" id="IPR029058">
    <property type="entry name" value="AB_hydrolase_fold"/>
</dbReference>
<dbReference type="EMBL" id="JABANO010026159">
    <property type="protein sequence ID" value="KAF4719017.1"/>
    <property type="molecule type" value="Genomic_DNA"/>
</dbReference>
<keyword evidence="5" id="KW-0325">Glycoprotein</keyword>
<dbReference type="PANTHER" id="PTHR11802">
    <property type="entry name" value="SERINE PROTEASE FAMILY S10 SERINE CARBOXYPEPTIDASE"/>
    <property type="match status" value="1"/>
</dbReference>
<dbReference type="GO" id="GO:0006508">
    <property type="term" value="P:proteolysis"/>
    <property type="evidence" value="ECO:0007669"/>
    <property type="project" value="UniProtKB-KW"/>
</dbReference>